<proteinExistence type="predicted"/>
<protein>
    <submittedName>
        <fullName evidence="4">TetR/AcrR family transcriptional regulator</fullName>
    </submittedName>
</protein>
<dbReference type="SUPFAM" id="SSF46689">
    <property type="entry name" value="Homeodomain-like"/>
    <property type="match status" value="1"/>
</dbReference>
<feature type="domain" description="HTH tetR-type" evidence="3">
    <location>
        <begin position="7"/>
        <end position="67"/>
    </location>
</feature>
<dbReference type="Proteomes" id="UP000674234">
    <property type="component" value="Unassembled WGS sequence"/>
</dbReference>
<keyword evidence="5" id="KW-1185">Reference proteome</keyword>
<evidence type="ECO:0000313" key="4">
    <source>
        <dbReference type="EMBL" id="MBP2705056.1"/>
    </source>
</evidence>
<dbReference type="Gene3D" id="1.10.10.60">
    <property type="entry name" value="Homeodomain-like"/>
    <property type="match status" value="1"/>
</dbReference>
<evidence type="ECO:0000256" key="1">
    <source>
        <dbReference type="ARBA" id="ARBA00023125"/>
    </source>
</evidence>
<dbReference type="AlphaFoldDB" id="A0A941AID9"/>
<gene>
    <name evidence="4" type="ORF">JOL79_14665</name>
</gene>
<dbReference type="InterPro" id="IPR001647">
    <property type="entry name" value="HTH_TetR"/>
</dbReference>
<dbReference type="RefSeq" id="WP_210156326.1">
    <property type="nucleotide sequence ID" value="NZ_JAFCNB010000006.1"/>
</dbReference>
<evidence type="ECO:0000259" key="3">
    <source>
        <dbReference type="PROSITE" id="PS50977"/>
    </source>
</evidence>
<organism evidence="4 5">
    <name type="scientific">Microbispora oryzae</name>
    <dbReference type="NCBI Taxonomy" id="2806554"/>
    <lineage>
        <taxon>Bacteria</taxon>
        <taxon>Bacillati</taxon>
        <taxon>Actinomycetota</taxon>
        <taxon>Actinomycetes</taxon>
        <taxon>Streptosporangiales</taxon>
        <taxon>Streptosporangiaceae</taxon>
        <taxon>Microbispora</taxon>
    </lineage>
</organism>
<dbReference type="PRINTS" id="PR00455">
    <property type="entry name" value="HTHTETR"/>
</dbReference>
<dbReference type="Gene3D" id="1.10.357.10">
    <property type="entry name" value="Tetracycline Repressor, domain 2"/>
    <property type="match status" value="1"/>
</dbReference>
<dbReference type="PANTHER" id="PTHR30055:SF230">
    <property type="entry name" value="TRANSCRIPTIONAL REGULATORY PROTEIN (PROBABLY TETR-FAMILY)-RELATED"/>
    <property type="match status" value="1"/>
</dbReference>
<comment type="caution">
    <text evidence="4">The sequence shown here is derived from an EMBL/GenBank/DDBJ whole genome shotgun (WGS) entry which is preliminary data.</text>
</comment>
<dbReference type="PANTHER" id="PTHR30055">
    <property type="entry name" value="HTH-TYPE TRANSCRIPTIONAL REGULATOR RUTR"/>
    <property type="match status" value="1"/>
</dbReference>
<dbReference type="PROSITE" id="PS50977">
    <property type="entry name" value="HTH_TETR_2"/>
    <property type="match status" value="1"/>
</dbReference>
<dbReference type="InterPro" id="IPR050109">
    <property type="entry name" value="HTH-type_TetR-like_transc_reg"/>
</dbReference>
<dbReference type="InterPro" id="IPR009057">
    <property type="entry name" value="Homeodomain-like_sf"/>
</dbReference>
<feature type="DNA-binding region" description="H-T-H motif" evidence="2">
    <location>
        <begin position="30"/>
        <end position="49"/>
    </location>
</feature>
<accession>A0A941AID9</accession>
<reference evidence="4" key="1">
    <citation type="submission" date="2021-02" db="EMBL/GenBank/DDBJ databases">
        <title>Draft genome sequence of Microbispora sp. RL4-1S isolated from rice leaves in Thailand.</title>
        <authorList>
            <person name="Muangham S."/>
            <person name="Duangmal K."/>
        </authorList>
    </citation>
    <scope>NUCLEOTIDE SEQUENCE</scope>
    <source>
        <strain evidence="4">RL4-1S</strain>
    </source>
</reference>
<dbReference type="GO" id="GO:0003700">
    <property type="term" value="F:DNA-binding transcription factor activity"/>
    <property type="evidence" value="ECO:0007669"/>
    <property type="project" value="TreeGrafter"/>
</dbReference>
<dbReference type="GO" id="GO:0000976">
    <property type="term" value="F:transcription cis-regulatory region binding"/>
    <property type="evidence" value="ECO:0007669"/>
    <property type="project" value="TreeGrafter"/>
</dbReference>
<keyword evidence="1 2" id="KW-0238">DNA-binding</keyword>
<sequence>MGRPRDPAIDRAVIAAVVEMLVDDGVASIPIEAVAERAGVAKSAIYRRWPSVDVLLADAVATFEPRPASPRDSLRQELLDLLTSLRPIGGLLLVLPYLENRGPATAARVSALFEALRRTLHEMLSRALARGELREYPDERLLLRLLLAGSAEPESVLGLVADGLCVRQSCDRRP</sequence>
<evidence type="ECO:0000313" key="5">
    <source>
        <dbReference type="Proteomes" id="UP000674234"/>
    </source>
</evidence>
<dbReference type="Pfam" id="PF00440">
    <property type="entry name" value="TetR_N"/>
    <property type="match status" value="1"/>
</dbReference>
<evidence type="ECO:0000256" key="2">
    <source>
        <dbReference type="PROSITE-ProRule" id="PRU00335"/>
    </source>
</evidence>
<dbReference type="EMBL" id="JAFCNB010000006">
    <property type="protein sequence ID" value="MBP2705056.1"/>
    <property type="molecule type" value="Genomic_DNA"/>
</dbReference>
<name>A0A941AID9_9ACTN</name>
<dbReference type="SUPFAM" id="SSF48498">
    <property type="entry name" value="Tetracyclin repressor-like, C-terminal domain"/>
    <property type="match status" value="1"/>
</dbReference>
<dbReference type="InterPro" id="IPR036271">
    <property type="entry name" value="Tet_transcr_reg_TetR-rel_C_sf"/>
</dbReference>